<reference evidence="9 11" key="2">
    <citation type="journal article" date="2019" name="Nat. Med.">
        <title>A library of human gut bacterial isolates paired with longitudinal multiomics data enables mechanistic microbiome research.</title>
        <authorList>
            <person name="Poyet M."/>
            <person name="Groussin M."/>
            <person name="Gibbons S.M."/>
            <person name="Avila-Pacheco J."/>
            <person name="Jiang X."/>
            <person name="Kearney S.M."/>
            <person name="Perrotta A.R."/>
            <person name="Berdy B."/>
            <person name="Zhao S."/>
            <person name="Lieberman T.D."/>
            <person name="Swanson P.K."/>
            <person name="Smith M."/>
            <person name="Roesemann S."/>
            <person name="Alexander J.E."/>
            <person name="Rich S.A."/>
            <person name="Livny J."/>
            <person name="Vlamakis H."/>
            <person name="Clish C."/>
            <person name="Bullock K."/>
            <person name="Deik A."/>
            <person name="Scott J."/>
            <person name="Pierce K.A."/>
            <person name="Xavier R.J."/>
            <person name="Alm E.J."/>
        </authorList>
    </citation>
    <scope>NUCLEOTIDE SEQUENCE [LARGE SCALE GENOMIC DNA]</scope>
    <source>
        <strain evidence="9 11">BIOML-A3</strain>
    </source>
</reference>
<dbReference type="NCBIfam" id="TIGR00647">
    <property type="entry name" value="DNA_bind_WhiA"/>
    <property type="match status" value="1"/>
</dbReference>
<dbReference type="GeneID" id="97389830"/>
<dbReference type="HAMAP" id="MF_01420">
    <property type="entry name" value="HTH_type_WhiA"/>
    <property type="match status" value="1"/>
</dbReference>
<dbReference type="InterPro" id="IPR027434">
    <property type="entry name" value="Homing_endonucl"/>
</dbReference>
<evidence type="ECO:0000256" key="2">
    <source>
        <dbReference type="ARBA" id="ARBA00023125"/>
    </source>
</evidence>
<keyword evidence="2 4" id="KW-0238">DNA-binding</keyword>
<dbReference type="Proteomes" id="UP000095492">
    <property type="component" value="Unassembled WGS sequence"/>
</dbReference>
<evidence type="ECO:0000259" key="5">
    <source>
        <dbReference type="Pfam" id="PF02650"/>
    </source>
</evidence>
<dbReference type="GO" id="GO:0003677">
    <property type="term" value="F:DNA binding"/>
    <property type="evidence" value="ECO:0007669"/>
    <property type="project" value="UniProtKB-UniRule"/>
</dbReference>
<dbReference type="SUPFAM" id="SSF55608">
    <property type="entry name" value="Homing endonucleases"/>
    <property type="match status" value="1"/>
</dbReference>
<reference evidence="8 10" key="1">
    <citation type="submission" date="2015-09" db="EMBL/GenBank/DDBJ databases">
        <authorList>
            <consortium name="Pathogen Informatics"/>
        </authorList>
    </citation>
    <scope>NUCLEOTIDE SEQUENCE [LARGE SCALE GENOMIC DNA]</scope>
    <source>
        <strain evidence="8 10">2789STDY5608891</strain>
    </source>
</reference>
<gene>
    <name evidence="4 8" type="primary">whiA</name>
    <name evidence="8" type="ORF">ERS852448_01874</name>
    <name evidence="9" type="ORF">GKE72_10410</name>
</gene>
<evidence type="ECO:0000313" key="11">
    <source>
        <dbReference type="Proteomes" id="UP000431304"/>
    </source>
</evidence>
<dbReference type="InterPro" id="IPR039518">
    <property type="entry name" value="WhiA_LAGLIDADG_dom"/>
</dbReference>
<dbReference type="GeneID" id="42785126"/>
<feature type="domain" description="WhiA LAGLIDADG-like" evidence="7">
    <location>
        <begin position="135"/>
        <end position="226"/>
    </location>
</feature>
<dbReference type="InterPro" id="IPR023054">
    <property type="entry name" value="Sporulation_regulator_WhiA_C"/>
</dbReference>
<feature type="domain" description="Sporulation regulator WhiA C-terminal" evidence="5">
    <location>
        <begin position="229"/>
        <end position="312"/>
    </location>
</feature>
<dbReference type="Proteomes" id="UP000431304">
    <property type="component" value="Unassembled WGS sequence"/>
</dbReference>
<dbReference type="Gene3D" id="3.10.28.10">
    <property type="entry name" value="Homing endonucleases"/>
    <property type="match status" value="1"/>
</dbReference>
<dbReference type="RefSeq" id="WP_021737496.1">
    <property type="nucleotide sequence ID" value="NZ_CABKSU010000001.1"/>
</dbReference>
<dbReference type="GO" id="GO:0043937">
    <property type="term" value="P:regulation of sporulation"/>
    <property type="evidence" value="ECO:0007669"/>
    <property type="project" value="InterPro"/>
</dbReference>
<dbReference type="PANTHER" id="PTHR37307">
    <property type="entry name" value="CELL DIVISION PROTEIN WHIA-RELATED"/>
    <property type="match status" value="1"/>
</dbReference>
<dbReference type="InterPro" id="IPR003802">
    <property type="entry name" value="Sporulation_regulator_WhiA"/>
</dbReference>
<feature type="domain" description="Sporulation transcription regulator WhiA N-terminal" evidence="6">
    <location>
        <begin position="20"/>
        <end position="93"/>
    </location>
</feature>
<keyword evidence="3 4" id="KW-0131">Cell cycle</keyword>
<sequence>MSFSGEMKEEIARLIPEKEEEVRAELMAIIRFCGRILRQEESVAVFMETENVVLAKTYVKLIKRAFDLQVQLEIRRHGTGKYNQYFILLSERPEDMLYSEERPERQKLQQALQAICMWSAQADPRGFLKTPGSMRAYIRGAFLCTGSMSDPGKSYHFEMVCEDEQTAQILKELMAGFFVHAKVILRKQRYIVYLKDSEEIIQILNVMEAHRSLMELENIRIIKDMRNSANRQSNCDSANINKMVRTAARQVDDIRYIEEHFGFEQLPPQLREMAQVRLENPDVSLQELGTYLDPPVGKSGVNHRLRKLKEIAESLRAGKEK</sequence>
<evidence type="ECO:0000256" key="1">
    <source>
        <dbReference type="ARBA" id="ARBA00022618"/>
    </source>
</evidence>
<evidence type="ECO:0000259" key="6">
    <source>
        <dbReference type="Pfam" id="PF10298"/>
    </source>
</evidence>
<dbReference type="GO" id="GO:0051301">
    <property type="term" value="P:cell division"/>
    <property type="evidence" value="ECO:0007669"/>
    <property type="project" value="UniProtKB-UniRule"/>
</dbReference>
<evidence type="ECO:0000313" key="9">
    <source>
        <dbReference type="EMBL" id="MSD16468.1"/>
    </source>
</evidence>
<evidence type="ECO:0000313" key="8">
    <source>
        <dbReference type="EMBL" id="CUN10307.1"/>
    </source>
</evidence>
<evidence type="ECO:0000256" key="3">
    <source>
        <dbReference type="ARBA" id="ARBA00023306"/>
    </source>
</evidence>
<dbReference type="OrthoDB" id="401278at2"/>
<dbReference type="STRING" id="39490.ERS852448_01874"/>
<dbReference type="Pfam" id="PF10298">
    <property type="entry name" value="WhiA_N"/>
    <property type="match status" value="1"/>
</dbReference>
<dbReference type="AlphaFoldDB" id="A0A173U7P3"/>
<dbReference type="EMBL" id="CYYA01000012">
    <property type="protein sequence ID" value="CUN10307.1"/>
    <property type="molecule type" value="Genomic_DNA"/>
</dbReference>
<dbReference type="EMBL" id="WKRA01000016">
    <property type="protein sequence ID" value="MSD16468.1"/>
    <property type="molecule type" value="Genomic_DNA"/>
</dbReference>
<name>A0A173U7P3_EUBRA</name>
<keyword evidence="1 4" id="KW-0132">Cell division</keyword>
<comment type="function">
    <text evidence="4">Involved in cell division and chromosome segregation.</text>
</comment>
<dbReference type="PANTHER" id="PTHR37307:SF1">
    <property type="entry name" value="CELL DIVISION PROTEIN WHIA-RELATED"/>
    <property type="match status" value="1"/>
</dbReference>
<dbReference type="Pfam" id="PF14527">
    <property type="entry name" value="LAGLIDADG_WhiA"/>
    <property type="match status" value="1"/>
</dbReference>
<evidence type="ECO:0000259" key="7">
    <source>
        <dbReference type="Pfam" id="PF14527"/>
    </source>
</evidence>
<protein>
    <recommendedName>
        <fullName evidence="4">Probable cell division protein WhiA</fullName>
    </recommendedName>
</protein>
<proteinExistence type="inferred from homology"/>
<comment type="similarity">
    <text evidence="4">Belongs to the WhiA family.</text>
</comment>
<evidence type="ECO:0000313" key="10">
    <source>
        <dbReference type="Proteomes" id="UP000095492"/>
    </source>
</evidence>
<accession>A0A173U7P3</accession>
<dbReference type="InterPro" id="IPR018478">
    <property type="entry name" value="Sporu_reg_WhiA_N_dom"/>
</dbReference>
<evidence type="ECO:0000256" key="4">
    <source>
        <dbReference type="HAMAP-Rule" id="MF_01420"/>
    </source>
</evidence>
<organism evidence="8 10">
    <name type="scientific">Eubacterium ramulus</name>
    <dbReference type="NCBI Taxonomy" id="39490"/>
    <lineage>
        <taxon>Bacteria</taxon>
        <taxon>Bacillati</taxon>
        <taxon>Bacillota</taxon>
        <taxon>Clostridia</taxon>
        <taxon>Eubacteriales</taxon>
        <taxon>Eubacteriaceae</taxon>
        <taxon>Eubacterium</taxon>
    </lineage>
</organism>
<dbReference type="Pfam" id="PF02650">
    <property type="entry name" value="HTH_WhiA"/>
    <property type="match status" value="1"/>
</dbReference>